<proteinExistence type="inferred from homology"/>
<evidence type="ECO:0000256" key="7">
    <source>
        <dbReference type="ARBA" id="ARBA00022787"/>
    </source>
</evidence>
<keyword evidence="7" id="KW-1000">Mitochondrion outer membrane</keyword>
<evidence type="ECO:0000256" key="12">
    <source>
        <dbReference type="ARBA" id="ARBA00032687"/>
    </source>
</evidence>
<dbReference type="GO" id="GO:0008289">
    <property type="term" value="F:lipid binding"/>
    <property type="evidence" value="ECO:0007669"/>
    <property type="project" value="UniProtKB-KW"/>
</dbReference>
<keyword evidence="11" id="KW-0472">Membrane</keyword>
<feature type="region of interest" description="Disordered" evidence="14">
    <location>
        <begin position="456"/>
        <end position="486"/>
    </location>
</feature>
<dbReference type="PANTHER" id="PTHR21771:SF1">
    <property type="entry name" value="MITOCHONDRIA-EATING PROTEIN"/>
    <property type="match status" value="1"/>
</dbReference>
<sequence>MNTARRMDRYLEPTSRNQSVLFASVHGSFVPPPPRMTGHVVSTSWTHRRGGAKIVEYGEKLKTISEYRKPVQKLTWKVSAPPVLKTYNESDATINSMTITDLTPKTAMNKLLVFLENRLFREATNFINRLNHDTFKLILSELPVDEFVRNMPQSLPLLEALYAKVFLSDGLNFSVRTLRPEEVVMQMTKYFAKSYENEKAIGDPSFVGSCKKLLKVILLSDSKVRKSVYQKKKMLNKTIEGLGHHGLVGTSDESLTNLHDALKKEFEKVVHSYKEAIHKLDDLALSSKKSVSNGPAPIEASHQRQLSLNQEEIQGRLIKNKTLLNVVEPTLSNHSLDLFLGILQRRIEHDKDALFQHTQLRKEMKENGDGPIANLLMRYSFGCEKVLELMKEVSVDFDCDDDSSDVSGYHSDSDSVIMMATGNSPFVSKAARANFLTRSVRNLDRIGARNSLILNVSDPTSSNVQPEKDSSSVSSSSSCSEDIKGQRTRSDIANGFMTKCERCQQRDSVIIQIPSNSSDQSATIANFHTEIEKLRIELEKTRCQLSLVQERETKLRDRLAAQAKSMSDRNTTPRYDMISDGERMSSALIRRYGNLYAQARVDTMDALDRLDYLTNNEELKTKLLFSVIVLAYRSASARSNLIKDHIKRVLQIKTSDSKDVIQGNGPPVPPPLPDKPIGSRLLQASEARLPESRKSLISKTDTKTDMETSIEIYLRRTADEFDLGKCIEEVTSQIYATLYDYPCLKESNDLLNYIEECLRLSWNLVNQTPPFALEYEARIFDPNLHVRFHDSNPRQNSIKTYLWPALQKGPNGPCVHKAVVLT</sequence>
<feature type="compositionally biased region" description="Low complexity" evidence="14">
    <location>
        <begin position="471"/>
        <end position="480"/>
    </location>
</feature>
<feature type="domain" description="Mitochondria-eating protein C-terminal" evidence="15">
    <location>
        <begin position="694"/>
        <end position="822"/>
    </location>
</feature>
<evidence type="ECO:0000256" key="2">
    <source>
        <dbReference type="ARBA" id="ARBA00004305"/>
    </source>
</evidence>
<dbReference type="EMBL" id="JAVRJZ010000017">
    <property type="protein sequence ID" value="KAK2709272.1"/>
    <property type="molecule type" value="Genomic_DNA"/>
</dbReference>
<reference evidence="16" key="1">
    <citation type="submission" date="2023-07" db="EMBL/GenBank/DDBJ databases">
        <title>Chromosome-level genome assembly of Artemia franciscana.</title>
        <authorList>
            <person name="Jo E."/>
        </authorList>
    </citation>
    <scope>NUCLEOTIDE SEQUENCE</scope>
    <source>
        <tissue evidence="16">Whole body</tissue>
    </source>
</reference>
<evidence type="ECO:0000256" key="10">
    <source>
        <dbReference type="ARBA" id="ARBA00023128"/>
    </source>
</evidence>
<gene>
    <name evidence="16" type="ORF">QYM36_013065</name>
</gene>
<keyword evidence="8 13" id="KW-0175">Coiled coil</keyword>
<comment type="caution">
    <text evidence="16">The sequence shown here is derived from an EMBL/GenBank/DDBJ whole genome shotgun (WGS) entry which is preliminary data.</text>
</comment>
<accession>A0AA88KYE1</accession>
<keyword evidence="9" id="KW-0446">Lipid-binding</keyword>
<dbReference type="InterPro" id="IPR031981">
    <property type="entry name" value="MIEAP_C"/>
</dbReference>
<organism evidence="16 17">
    <name type="scientific">Artemia franciscana</name>
    <name type="common">Brine shrimp</name>
    <name type="synonym">Artemia sanfranciscana</name>
    <dbReference type="NCBI Taxonomy" id="6661"/>
    <lineage>
        <taxon>Eukaryota</taxon>
        <taxon>Metazoa</taxon>
        <taxon>Ecdysozoa</taxon>
        <taxon>Arthropoda</taxon>
        <taxon>Crustacea</taxon>
        <taxon>Branchiopoda</taxon>
        <taxon>Anostraca</taxon>
        <taxon>Artemiidae</taxon>
        <taxon>Artemia</taxon>
    </lineage>
</organism>
<evidence type="ECO:0000256" key="1">
    <source>
        <dbReference type="ARBA" id="ARBA00004294"/>
    </source>
</evidence>
<evidence type="ECO:0000256" key="3">
    <source>
        <dbReference type="ARBA" id="ARBA00004496"/>
    </source>
</evidence>
<dbReference type="GO" id="GO:0035695">
    <property type="term" value="P:mitophagy by internal vacuole formation"/>
    <property type="evidence" value="ECO:0007669"/>
    <property type="project" value="TreeGrafter"/>
</dbReference>
<keyword evidence="6" id="KW-0963">Cytoplasm</keyword>
<protein>
    <recommendedName>
        <fullName evidence="5">Mitochondria-eating protein</fullName>
    </recommendedName>
    <alternativeName>
        <fullName evidence="12">Spermatogenesis-associated protein 18</fullName>
    </alternativeName>
</protein>
<dbReference type="InterPro" id="IPR026169">
    <property type="entry name" value="MIEAP"/>
</dbReference>
<name>A0AA88KYE1_ARTSF</name>
<evidence type="ECO:0000256" key="9">
    <source>
        <dbReference type="ARBA" id="ARBA00023121"/>
    </source>
</evidence>
<dbReference type="Proteomes" id="UP001187531">
    <property type="component" value="Unassembled WGS sequence"/>
</dbReference>
<keyword evidence="10" id="KW-0496">Mitochondrion</keyword>
<keyword evidence="17" id="KW-1185">Reference proteome</keyword>
<dbReference type="PANTHER" id="PTHR21771">
    <property type="entry name" value="MITOCHONDRIA-EATING PROTEIN-RELATED"/>
    <property type="match status" value="1"/>
</dbReference>
<comment type="similarity">
    <text evidence="4">Belongs to the MIEAP family.</text>
</comment>
<evidence type="ECO:0000256" key="11">
    <source>
        <dbReference type="ARBA" id="ARBA00023136"/>
    </source>
</evidence>
<evidence type="ECO:0000256" key="6">
    <source>
        <dbReference type="ARBA" id="ARBA00022490"/>
    </source>
</evidence>
<evidence type="ECO:0000256" key="8">
    <source>
        <dbReference type="ARBA" id="ARBA00023054"/>
    </source>
</evidence>
<dbReference type="GO" id="GO:0035694">
    <property type="term" value="P:mitochondrial protein catabolic process"/>
    <property type="evidence" value="ECO:0007669"/>
    <property type="project" value="InterPro"/>
</dbReference>
<comment type="subcellular location">
    <subcellularLocation>
        <location evidence="3">Cytoplasm</location>
    </subcellularLocation>
    <subcellularLocation>
        <location evidence="2">Mitochondrion matrix</location>
    </subcellularLocation>
    <subcellularLocation>
        <location evidence="1">Mitochondrion outer membrane</location>
    </subcellularLocation>
</comment>
<dbReference type="Pfam" id="PF16026">
    <property type="entry name" value="MIEAP"/>
    <property type="match status" value="2"/>
</dbReference>
<dbReference type="AlphaFoldDB" id="A0AA88KYE1"/>
<evidence type="ECO:0000313" key="16">
    <source>
        <dbReference type="EMBL" id="KAK2709272.1"/>
    </source>
</evidence>
<dbReference type="GO" id="GO:0005759">
    <property type="term" value="C:mitochondrial matrix"/>
    <property type="evidence" value="ECO:0007669"/>
    <property type="project" value="UniProtKB-SubCell"/>
</dbReference>
<feature type="domain" description="Mitochondria-eating protein C-terminal" evidence="15">
    <location>
        <begin position="586"/>
        <end position="657"/>
    </location>
</feature>
<feature type="compositionally biased region" description="Polar residues" evidence="14">
    <location>
        <begin position="456"/>
        <end position="465"/>
    </location>
</feature>
<dbReference type="GO" id="GO:0005741">
    <property type="term" value="C:mitochondrial outer membrane"/>
    <property type="evidence" value="ECO:0007669"/>
    <property type="project" value="UniProtKB-SubCell"/>
</dbReference>
<evidence type="ECO:0000313" key="17">
    <source>
        <dbReference type="Proteomes" id="UP001187531"/>
    </source>
</evidence>
<evidence type="ECO:0000259" key="15">
    <source>
        <dbReference type="Pfam" id="PF16026"/>
    </source>
</evidence>
<evidence type="ECO:0000256" key="5">
    <source>
        <dbReference type="ARBA" id="ARBA00019863"/>
    </source>
</evidence>
<evidence type="ECO:0000256" key="13">
    <source>
        <dbReference type="SAM" id="Coils"/>
    </source>
</evidence>
<evidence type="ECO:0000256" key="4">
    <source>
        <dbReference type="ARBA" id="ARBA00008233"/>
    </source>
</evidence>
<evidence type="ECO:0000256" key="14">
    <source>
        <dbReference type="SAM" id="MobiDB-lite"/>
    </source>
</evidence>
<feature type="coiled-coil region" evidence="13">
    <location>
        <begin position="524"/>
        <end position="551"/>
    </location>
</feature>